<protein>
    <submittedName>
        <fullName evidence="2">N-methylhydantoinase</fullName>
    </submittedName>
</protein>
<organism evidence="2">
    <name type="scientific">mine drainage metagenome</name>
    <dbReference type="NCBI Taxonomy" id="410659"/>
    <lineage>
        <taxon>unclassified sequences</taxon>
        <taxon>metagenomes</taxon>
        <taxon>ecological metagenomes</taxon>
    </lineage>
</organism>
<comment type="caution">
    <text evidence="2">The sequence shown here is derived from an EMBL/GenBank/DDBJ whole genome shotgun (WGS) entry which is preliminary data.</text>
</comment>
<name>T1CAU6_9ZZZZ</name>
<reference evidence="2" key="1">
    <citation type="submission" date="2013-08" db="EMBL/GenBank/DDBJ databases">
        <authorList>
            <person name="Mendez C."/>
            <person name="Richter M."/>
            <person name="Ferrer M."/>
            <person name="Sanchez J."/>
        </authorList>
    </citation>
    <scope>NUCLEOTIDE SEQUENCE</scope>
</reference>
<gene>
    <name evidence="2" type="ORF">B1B_00276</name>
</gene>
<evidence type="ECO:0000256" key="1">
    <source>
        <dbReference type="SAM" id="MobiDB-lite"/>
    </source>
</evidence>
<reference evidence="2" key="2">
    <citation type="journal article" date="2014" name="ISME J.">
        <title>Microbial stratification in low pH oxic and suboxic macroscopic growths along an acid mine drainage.</title>
        <authorList>
            <person name="Mendez-Garcia C."/>
            <person name="Mesa V."/>
            <person name="Sprenger R.R."/>
            <person name="Richter M."/>
            <person name="Diez M.S."/>
            <person name="Solano J."/>
            <person name="Bargiela R."/>
            <person name="Golyshina O.V."/>
            <person name="Manteca A."/>
            <person name="Ramos J.L."/>
            <person name="Gallego J.R."/>
            <person name="Llorente I."/>
            <person name="Martins Dos Santos V.A."/>
            <person name="Jensen O.N."/>
            <person name="Pelaez A.I."/>
            <person name="Sanchez J."/>
            <person name="Ferrer M."/>
        </authorList>
    </citation>
    <scope>NUCLEOTIDE SEQUENCE</scope>
</reference>
<feature type="compositionally biased region" description="Polar residues" evidence="1">
    <location>
        <begin position="1"/>
        <end position="19"/>
    </location>
</feature>
<dbReference type="EMBL" id="AUZY01000212">
    <property type="protein sequence ID" value="EQD79297.1"/>
    <property type="molecule type" value="Genomic_DNA"/>
</dbReference>
<proteinExistence type="predicted"/>
<accession>T1CAU6</accession>
<evidence type="ECO:0000313" key="2">
    <source>
        <dbReference type="EMBL" id="EQD79297.1"/>
    </source>
</evidence>
<dbReference type="AlphaFoldDB" id="T1CAU6"/>
<sequence>MIRVTSTEQRTKPAFSTGSNGSGGYNERRAMIAGSWTTVPVYIRDDLPRDFRITGPAIIDEYGTSTLVDRGWHAQAGLLGEIVVRRS</sequence>
<feature type="region of interest" description="Disordered" evidence="1">
    <location>
        <begin position="1"/>
        <end position="23"/>
    </location>
</feature>